<evidence type="ECO:0000256" key="13">
    <source>
        <dbReference type="RuleBase" id="RU361153"/>
    </source>
</evidence>
<proteinExistence type="inferred from homology"/>
<dbReference type="GO" id="GO:0008810">
    <property type="term" value="F:cellulase activity"/>
    <property type="evidence" value="ECO:0007669"/>
    <property type="project" value="UniProtKB-EC"/>
</dbReference>
<feature type="chain" id="PRO_5014420458" description="Endoglucanase EG-II" evidence="14">
    <location>
        <begin position="17"/>
        <end position="423"/>
    </location>
</feature>
<evidence type="ECO:0000256" key="3">
    <source>
        <dbReference type="ARBA" id="ARBA00012601"/>
    </source>
</evidence>
<evidence type="ECO:0000259" key="15">
    <source>
        <dbReference type="PROSITE" id="PS51164"/>
    </source>
</evidence>
<dbReference type="PANTHER" id="PTHR34142">
    <property type="entry name" value="ENDO-BETA-1,4-GLUCANASE A"/>
    <property type="match status" value="1"/>
</dbReference>
<dbReference type="InterPro" id="IPR000254">
    <property type="entry name" value="CBD"/>
</dbReference>
<organism evidence="16 17">
    <name type="scientific">Hyaloscypha bicolor E</name>
    <dbReference type="NCBI Taxonomy" id="1095630"/>
    <lineage>
        <taxon>Eukaryota</taxon>
        <taxon>Fungi</taxon>
        <taxon>Dikarya</taxon>
        <taxon>Ascomycota</taxon>
        <taxon>Pezizomycotina</taxon>
        <taxon>Leotiomycetes</taxon>
        <taxon>Helotiales</taxon>
        <taxon>Hyaloscyphaceae</taxon>
        <taxon>Hyaloscypha</taxon>
        <taxon>Hyaloscypha bicolor</taxon>
    </lineage>
</organism>
<keyword evidence="5 13" id="KW-0378">Hydrolase</keyword>
<dbReference type="SUPFAM" id="SSF57180">
    <property type="entry name" value="Cellulose-binding domain"/>
    <property type="match status" value="1"/>
</dbReference>
<keyword evidence="6" id="KW-0136">Cellulose degradation</keyword>
<evidence type="ECO:0000256" key="2">
    <source>
        <dbReference type="ARBA" id="ARBA00005641"/>
    </source>
</evidence>
<dbReference type="OrthoDB" id="5823761at2759"/>
<evidence type="ECO:0000256" key="4">
    <source>
        <dbReference type="ARBA" id="ARBA00022729"/>
    </source>
</evidence>
<dbReference type="Pfam" id="PF00734">
    <property type="entry name" value="CBM_1"/>
    <property type="match status" value="1"/>
</dbReference>
<dbReference type="InterPro" id="IPR001547">
    <property type="entry name" value="Glyco_hydro_5"/>
</dbReference>
<dbReference type="AlphaFoldDB" id="A0A2J6TKI1"/>
<dbReference type="SUPFAM" id="SSF51445">
    <property type="entry name" value="(Trans)glycosidases"/>
    <property type="match status" value="1"/>
</dbReference>
<evidence type="ECO:0000256" key="5">
    <source>
        <dbReference type="ARBA" id="ARBA00022801"/>
    </source>
</evidence>
<dbReference type="InterPro" id="IPR017853">
    <property type="entry name" value="GH"/>
</dbReference>
<dbReference type="GO" id="GO:0030245">
    <property type="term" value="P:cellulose catabolic process"/>
    <property type="evidence" value="ECO:0007669"/>
    <property type="project" value="UniProtKB-KW"/>
</dbReference>
<evidence type="ECO:0000256" key="8">
    <source>
        <dbReference type="ARBA" id="ARBA00023283"/>
    </source>
</evidence>
<gene>
    <name evidence="16" type="ORF">K444DRAFT_651152</name>
</gene>
<dbReference type="PROSITE" id="PS00659">
    <property type="entry name" value="GLYCOSYL_HYDROL_F5"/>
    <property type="match status" value="1"/>
</dbReference>
<evidence type="ECO:0000256" key="1">
    <source>
        <dbReference type="ARBA" id="ARBA00000966"/>
    </source>
</evidence>
<keyword evidence="8" id="KW-0873">Pyrrolidone carboxylic acid</keyword>
<dbReference type="GO" id="GO:0030248">
    <property type="term" value="F:cellulose binding"/>
    <property type="evidence" value="ECO:0007669"/>
    <property type="project" value="InterPro"/>
</dbReference>
<dbReference type="EMBL" id="KZ613780">
    <property type="protein sequence ID" value="PMD63520.1"/>
    <property type="molecule type" value="Genomic_DNA"/>
</dbReference>
<dbReference type="InterPro" id="IPR035971">
    <property type="entry name" value="CBD_sf"/>
</dbReference>
<comment type="catalytic activity">
    <reaction evidence="1">
        <text>Endohydrolysis of (1-&gt;4)-beta-D-glucosidic linkages in cellulose, lichenin and cereal beta-D-glucans.</text>
        <dbReference type="EC" id="3.2.1.4"/>
    </reaction>
</comment>
<keyword evidence="4 14" id="KW-0732">Signal</keyword>
<evidence type="ECO:0000313" key="17">
    <source>
        <dbReference type="Proteomes" id="UP000235371"/>
    </source>
</evidence>
<dbReference type="GeneID" id="36593761"/>
<evidence type="ECO:0000256" key="6">
    <source>
        <dbReference type="ARBA" id="ARBA00023001"/>
    </source>
</evidence>
<dbReference type="GO" id="GO:0005576">
    <property type="term" value="C:extracellular region"/>
    <property type="evidence" value="ECO:0007669"/>
    <property type="project" value="InterPro"/>
</dbReference>
<dbReference type="PROSITE" id="PS00562">
    <property type="entry name" value="CBM1_1"/>
    <property type="match status" value="1"/>
</dbReference>
<keyword evidence="10" id="KW-0624">Polysaccharide degradation</keyword>
<comment type="function">
    <text evidence="11">Endoglucanase (EG) that cleaves the internal beta-1,4-glucosidic bonds in cellulose. The degradation of cellulose involves an interplay between different cellulolytic enzymes. Hydrolysis starts with EGs, which cut internal glycosidic linkages to reduce the polymerization degree of the substrate and creates new chain ends for exocellobiohydrolases (CBHs). The CBH release the disaccharide cellobiose from the non-reducing end of the cellulose polymer chain. Finally, beta-1,4-glucosidases hydrolyze the cellobiose and other short cello-oligosaccharides into glucose units.</text>
</comment>
<evidence type="ECO:0000256" key="10">
    <source>
        <dbReference type="ARBA" id="ARBA00023326"/>
    </source>
</evidence>
<dbReference type="SMART" id="SM00236">
    <property type="entry name" value="fCBD"/>
    <property type="match status" value="1"/>
</dbReference>
<dbReference type="Pfam" id="PF00150">
    <property type="entry name" value="Cellulase"/>
    <property type="match status" value="1"/>
</dbReference>
<feature type="domain" description="CBM1" evidence="15">
    <location>
        <begin position="16"/>
        <end position="52"/>
    </location>
</feature>
<dbReference type="PANTHER" id="PTHR34142:SF5">
    <property type="entry name" value="CBM1 DOMAIN-CONTAINING PROTEIN"/>
    <property type="match status" value="1"/>
</dbReference>
<dbReference type="InParanoid" id="A0A2J6TKI1"/>
<accession>A0A2J6TKI1</accession>
<dbReference type="RefSeq" id="XP_024740424.1">
    <property type="nucleotide sequence ID" value="XM_024885684.1"/>
</dbReference>
<feature type="signal peptide" evidence="14">
    <location>
        <begin position="1"/>
        <end position="16"/>
    </location>
</feature>
<protein>
    <recommendedName>
        <fullName evidence="12">Endoglucanase EG-II</fullName>
        <ecNumber evidence="3">3.2.1.4</ecNumber>
    </recommendedName>
</protein>
<dbReference type="Proteomes" id="UP000235371">
    <property type="component" value="Unassembled WGS sequence"/>
</dbReference>
<keyword evidence="9 13" id="KW-0326">Glycosidase</keyword>
<dbReference type="PROSITE" id="PS51164">
    <property type="entry name" value="CBM1_2"/>
    <property type="match status" value="1"/>
</dbReference>
<evidence type="ECO:0000256" key="9">
    <source>
        <dbReference type="ARBA" id="ARBA00023295"/>
    </source>
</evidence>
<sequence>MGISTFILLFVSTVTAQSGAWGQCGGSGWTGATTCVSGYVCTYSNQWYSQCLPGTGSSSTTLVTSTMSVRSSTSATSIRSSSSSASATSASATATSTGLTQFAGVNIAGFDFGCTTDGTCIITGTSGPYPPLPSYGGPDGPGQMSHFVKDDHMNIFRLPVGWQFLVNGVLGGTLNSANLSEYNTLVQACLSTGAYCIIDIHNYARWNGGIIGQGGPTNAQFVSLWAQLATYYASDSKILFGIVNEPHDLAVTTWAQTVQAVVTAIRQAGATSQMILLPGSDYTSAGSFISDGSAAALAAVKNPDGTTTNLIFDVHKYLDSDNSGGGGDCVTNNIATAFQPLATWLNSVGRQALLSETGGISSTTCAKYMCEQIAFLNQNSNVFLGYVGWGAGSFATEYALSLTPTNSNGVWTDQPLVKECFAR</sequence>
<reference evidence="16 17" key="1">
    <citation type="submission" date="2016-04" db="EMBL/GenBank/DDBJ databases">
        <title>A degradative enzymes factory behind the ericoid mycorrhizal symbiosis.</title>
        <authorList>
            <consortium name="DOE Joint Genome Institute"/>
            <person name="Martino E."/>
            <person name="Morin E."/>
            <person name="Grelet G."/>
            <person name="Kuo A."/>
            <person name="Kohler A."/>
            <person name="Daghino S."/>
            <person name="Barry K."/>
            <person name="Choi C."/>
            <person name="Cichocki N."/>
            <person name="Clum A."/>
            <person name="Copeland A."/>
            <person name="Hainaut M."/>
            <person name="Haridas S."/>
            <person name="Labutti K."/>
            <person name="Lindquist E."/>
            <person name="Lipzen A."/>
            <person name="Khouja H.-R."/>
            <person name="Murat C."/>
            <person name="Ohm R."/>
            <person name="Olson A."/>
            <person name="Spatafora J."/>
            <person name="Veneault-Fourrey C."/>
            <person name="Henrissat B."/>
            <person name="Grigoriev I."/>
            <person name="Martin F."/>
            <person name="Perotto S."/>
        </authorList>
    </citation>
    <scope>NUCLEOTIDE SEQUENCE [LARGE SCALE GENOMIC DNA]</scope>
    <source>
        <strain evidence="16 17">E</strain>
    </source>
</reference>
<name>A0A2J6TKI1_9HELO</name>
<evidence type="ECO:0000256" key="11">
    <source>
        <dbReference type="ARBA" id="ARBA00059691"/>
    </source>
</evidence>
<evidence type="ECO:0000256" key="14">
    <source>
        <dbReference type="SAM" id="SignalP"/>
    </source>
</evidence>
<dbReference type="STRING" id="1095630.A0A2J6TKI1"/>
<comment type="similarity">
    <text evidence="2 13">Belongs to the glycosyl hydrolase 5 (cellulase A) family.</text>
</comment>
<evidence type="ECO:0000256" key="7">
    <source>
        <dbReference type="ARBA" id="ARBA00023277"/>
    </source>
</evidence>
<evidence type="ECO:0000256" key="12">
    <source>
        <dbReference type="ARBA" id="ARBA00074271"/>
    </source>
</evidence>
<keyword evidence="7" id="KW-0119">Carbohydrate metabolism</keyword>
<dbReference type="EC" id="3.2.1.4" evidence="3"/>
<dbReference type="Gene3D" id="3.20.20.80">
    <property type="entry name" value="Glycosidases"/>
    <property type="match status" value="1"/>
</dbReference>
<dbReference type="InterPro" id="IPR018087">
    <property type="entry name" value="Glyco_hydro_5_CS"/>
</dbReference>
<keyword evidence="17" id="KW-1185">Reference proteome</keyword>
<dbReference type="FunFam" id="3.20.20.80:FF:000124">
    <property type="entry name" value="Exported cellulase"/>
    <property type="match status" value="1"/>
</dbReference>
<evidence type="ECO:0000313" key="16">
    <source>
        <dbReference type="EMBL" id="PMD63520.1"/>
    </source>
</evidence>